<dbReference type="InterPro" id="IPR003000">
    <property type="entry name" value="Sirtuin"/>
</dbReference>
<feature type="active site" description="Proton acceptor" evidence="3">
    <location>
        <position position="104"/>
    </location>
</feature>
<dbReference type="GO" id="GO:0036054">
    <property type="term" value="F:protein-malonyllysine demalonylase activity"/>
    <property type="evidence" value="ECO:0007669"/>
    <property type="project" value="InterPro"/>
</dbReference>
<evidence type="ECO:0000313" key="7">
    <source>
        <dbReference type="Proteomes" id="UP000233398"/>
    </source>
</evidence>
<feature type="binding site" evidence="3">
    <location>
        <position position="53"/>
    </location>
    <ligand>
        <name>substrate</name>
    </ligand>
</feature>
<comment type="similarity">
    <text evidence="3">Belongs to the sirtuin family. Class III subfamily.</text>
</comment>
<protein>
    <recommendedName>
        <fullName evidence="3">NAD-dependent protein deacylase</fullName>
        <ecNumber evidence="3">2.3.1.286</ecNumber>
    </recommendedName>
    <alternativeName>
        <fullName evidence="3">Regulatory protein SIR2 homolog</fullName>
    </alternativeName>
</protein>
<keyword evidence="7" id="KW-1185">Reference proteome</keyword>
<comment type="domain">
    <text evidence="3">2 residues (Tyr-53 and Arg-56) present in a large hydrophobic pocket are probably involved in substrate specificity. They are important for desuccinylation activity, but dispensable for deacetylation activity.</text>
</comment>
<dbReference type="HAMAP" id="MF_01121">
    <property type="entry name" value="Sirtuin_ClassIII"/>
    <property type="match status" value="1"/>
</dbReference>
<evidence type="ECO:0000256" key="2">
    <source>
        <dbReference type="ARBA" id="ARBA00023027"/>
    </source>
</evidence>
<evidence type="ECO:0000313" key="6">
    <source>
        <dbReference type="EMBL" id="PKD45312.1"/>
    </source>
</evidence>
<dbReference type="PROSITE" id="PS50305">
    <property type="entry name" value="SIRTUIN"/>
    <property type="match status" value="1"/>
</dbReference>
<feature type="binding site" evidence="3">
    <location>
        <begin position="86"/>
        <end position="89"/>
    </location>
    <ligand>
        <name>NAD(+)</name>
        <dbReference type="ChEBI" id="CHEBI:57540"/>
    </ligand>
</feature>
<dbReference type="CDD" id="cd01412">
    <property type="entry name" value="SIRT5_Af1_CobB"/>
    <property type="match status" value="1"/>
</dbReference>
<dbReference type="Pfam" id="PF02146">
    <property type="entry name" value="SIR2"/>
    <property type="match status" value="1"/>
</dbReference>
<comment type="caution">
    <text evidence="3 4">Lacks conserved residue(s) required for the propagation of feature annotation.</text>
</comment>
<dbReference type="InterPro" id="IPR026590">
    <property type="entry name" value="Ssirtuin_cat_dom"/>
</dbReference>
<dbReference type="SUPFAM" id="SSF52467">
    <property type="entry name" value="DHS-like NAD/FAD-binding domain"/>
    <property type="match status" value="1"/>
</dbReference>
<dbReference type="InterPro" id="IPR029035">
    <property type="entry name" value="DHS-like_NAD/FAD-binding_dom"/>
</dbReference>
<evidence type="ECO:0000256" key="4">
    <source>
        <dbReference type="PROSITE-ProRule" id="PRU00236"/>
    </source>
</evidence>
<dbReference type="Gene3D" id="3.30.1600.10">
    <property type="entry name" value="SIR2/SIRT2 'Small Domain"/>
    <property type="match status" value="1"/>
</dbReference>
<keyword evidence="3" id="KW-0963">Cytoplasm</keyword>
<comment type="subcellular location">
    <subcellularLocation>
        <location evidence="3">Cytoplasm</location>
    </subcellularLocation>
</comment>
<comment type="catalytic activity">
    <reaction evidence="3">
        <text>N(6)-succinyl-L-lysyl-[protein] + NAD(+) + H2O = 2''-O-succinyl-ADP-D-ribose + nicotinamide + L-lysyl-[protein]</text>
        <dbReference type="Rhea" id="RHEA:47668"/>
        <dbReference type="Rhea" id="RHEA-COMP:9752"/>
        <dbReference type="Rhea" id="RHEA-COMP:11877"/>
        <dbReference type="ChEBI" id="CHEBI:15377"/>
        <dbReference type="ChEBI" id="CHEBI:17154"/>
        <dbReference type="ChEBI" id="CHEBI:29969"/>
        <dbReference type="ChEBI" id="CHEBI:57540"/>
        <dbReference type="ChEBI" id="CHEBI:87830"/>
        <dbReference type="ChEBI" id="CHEBI:87832"/>
    </reaction>
</comment>
<dbReference type="OrthoDB" id="9800582at2"/>
<evidence type="ECO:0000259" key="5">
    <source>
        <dbReference type="PROSITE" id="PS50305"/>
    </source>
</evidence>
<keyword evidence="1" id="KW-0808">Transferase</keyword>
<dbReference type="PANTHER" id="PTHR11085:SF4">
    <property type="entry name" value="NAD-DEPENDENT PROTEIN DEACYLASE"/>
    <property type="match status" value="1"/>
</dbReference>
<dbReference type="GO" id="GO:0017136">
    <property type="term" value="F:histone deacetylase activity, NAD-dependent"/>
    <property type="evidence" value="ECO:0007669"/>
    <property type="project" value="TreeGrafter"/>
</dbReference>
<proteinExistence type="inferred from homology"/>
<dbReference type="PANTHER" id="PTHR11085">
    <property type="entry name" value="NAD-DEPENDENT PROTEIN DEACYLASE SIRTUIN-5, MITOCHONDRIAL-RELATED"/>
    <property type="match status" value="1"/>
</dbReference>
<dbReference type="GO" id="GO:0036055">
    <property type="term" value="F:protein-succinyllysine desuccinylase activity"/>
    <property type="evidence" value="ECO:0007669"/>
    <property type="project" value="UniProtKB-UniRule"/>
</dbReference>
<evidence type="ECO:0000256" key="1">
    <source>
        <dbReference type="ARBA" id="ARBA00022679"/>
    </source>
</evidence>
<comment type="function">
    <text evidence="3">NAD-dependent lysine deacetylase and desuccinylase that specifically removes acetyl and succinyl groups on target proteins. Modulates the activities of several proteins which are inactive in their acylated form.</text>
</comment>
<accession>A0A2N0VM99</accession>
<comment type="catalytic activity">
    <reaction evidence="3">
        <text>N(6)-acetyl-L-lysyl-[protein] + NAD(+) + H2O = 2''-O-acetyl-ADP-D-ribose + nicotinamide + L-lysyl-[protein]</text>
        <dbReference type="Rhea" id="RHEA:43636"/>
        <dbReference type="Rhea" id="RHEA-COMP:9752"/>
        <dbReference type="Rhea" id="RHEA-COMP:10731"/>
        <dbReference type="ChEBI" id="CHEBI:15377"/>
        <dbReference type="ChEBI" id="CHEBI:17154"/>
        <dbReference type="ChEBI" id="CHEBI:29969"/>
        <dbReference type="ChEBI" id="CHEBI:57540"/>
        <dbReference type="ChEBI" id="CHEBI:61930"/>
        <dbReference type="ChEBI" id="CHEBI:83767"/>
        <dbReference type="EC" id="2.3.1.286"/>
    </reaction>
</comment>
<organism evidence="6 7">
    <name type="scientific">Rhodohalobacter barkolensis</name>
    <dbReference type="NCBI Taxonomy" id="2053187"/>
    <lineage>
        <taxon>Bacteria</taxon>
        <taxon>Pseudomonadati</taxon>
        <taxon>Balneolota</taxon>
        <taxon>Balneolia</taxon>
        <taxon>Balneolales</taxon>
        <taxon>Balneolaceae</taxon>
        <taxon>Rhodohalobacter</taxon>
    </lineage>
</organism>
<feature type="binding site" evidence="3">
    <location>
        <begin position="9"/>
        <end position="28"/>
    </location>
    <ligand>
        <name>NAD(+)</name>
        <dbReference type="ChEBI" id="CHEBI:57540"/>
    </ligand>
</feature>
<gene>
    <name evidence="3" type="primary">cobB</name>
    <name evidence="6" type="ORF">CWD77_00015</name>
</gene>
<dbReference type="Gene3D" id="3.40.50.1220">
    <property type="entry name" value="TPP-binding domain"/>
    <property type="match status" value="1"/>
</dbReference>
<dbReference type="InterPro" id="IPR050134">
    <property type="entry name" value="NAD-dep_sirtuin_deacylases"/>
</dbReference>
<dbReference type="InterPro" id="IPR027546">
    <property type="entry name" value="Sirtuin_class_III"/>
</dbReference>
<dbReference type="InterPro" id="IPR026591">
    <property type="entry name" value="Sirtuin_cat_small_dom_sf"/>
</dbReference>
<reference evidence="6 7" key="1">
    <citation type="submission" date="2017-11" db="EMBL/GenBank/DDBJ databases">
        <title>Rhodohalobacter 15182 sp. nov., isolated from a salt lake.</title>
        <authorList>
            <person name="Han S."/>
        </authorList>
    </citation>
    <scope>NUCLEOTIDE SEQUENCE [LARGE SCALE GENOMIC DNA]</scope>
    <source>
        <strain evidence="6 7">15182</strain>
    </source>
</reference>
<dbReference type="GO" id="GO:0070403">
    <property type="term" value="F:NAD+ binding"/>
    <property type="evidence" value="ECO:0007669"/>
    <property type="project" value="UniProtKB-UniRule"/>
</dbReference>
<keyword evidence="2 3" id="KW-0520">NAD</keyword>
<dbReference type="EMBL" id="PISP01000001">
    <property type="protein sequence ID" value="PKD45312.1"/>
    <property type="molecule type" value="Genomic_DNA"/>
</dbReference>
<dbReference type="EC" id="2.3.1.286" evidence="3"/>
<comment type="caution">
    <text evidence="6">The sequence shown here is derived from an EMBL/GenBank/DDBJ whole genome shotgun (WGS) entry which is preliminary data.</text>
</comment>
<dbReference type="AlphaFoldDB" id="A0A2N0VM99"/>
<evidence type="ECO:0000256" key="3">
    <source>
        <dbReference type="HAMAP-Rule" id="MF_01121"/>
    </source>
</evidence>
<feature type="binding site" evidence="3">
    <location>
        <position position="214"/>
    </location>
    <ligand>
        <name>NAD(+)</name>
        <dbReference type="ChEBI" id="CHEBI:57540"/>
    </ligand>
</feature>
<dbReference type="Proteomes" id="UP000233398">
    <property type="component" value="Unassembled WGS sequence"/>
</dbReference>
<sequence>MEHIVVLTGAGISAESGLSTFRDAGGLWEGFDINEVASIEGWYRNREKVLDFYNIRRKQAAQAKPNEAHTALAELENRYQVTVVTQNVDDLHERAGSSEVIHLHGKLREARSEEDPDLITDIGENPISIGQKSSDGTQLRPNVVWFGEPVPMISKAAEVVSKADLFMVIGTSLAVYPAAGLTDYTRPGIDKYLVDPGTPELYSFEGWEHIKESAANGVPKLIEKLLNEDYE</sequence>
<feature type="binding site" evidence="3">
    <location>
        <begin position="170"/>
        <end position="172"/>
    </location>
    <ligand>
        <name>NAD(+)</name>
        <dbReference type="ChEBI" id="CHEBI:57540"/>
    </ligand>
</feature>
<feature type="domain" description="Deacetylase sirtuin-type" evidence="5">
    <location>
        <begin position="1"/>
        <end position="228"/>
    </location>
</feature>
<name>A0A2N0VM99_9BACT</name>
<dbReference type="GO" id="GO:0005737">
    <property type="term" value="C:cytoplasm"/>
    <property type="evidence" value="ECO:0007669"/>
    <property type="project" value="UniProtKB-SubCell"/>
</dbReference>
<feature type="binding site" evidence="3">
    <location>
        <position position="56"/>
    </location>
    <ligand>
        <name>substrate</name>
    </ligand>
</feature>